<keyword evidence="4" id="KW-1185">Reference proteome</keyword>
<feature type="signal peptide" evidence="1">
    <location>
        <begin position="1"/>
        <end position="20"/>
    </location>
</feature>
<dbReference type="Proteomes" id="UP001302274">
    <property type="component" value="Unassembled WGS sequence"/>
</dbReference>
<name>A0ABU5VR33_9BACT</name>
<dbReference type="PROSITE" id="PS51257">
    <property type="entry name" value="PROKAR_LIPOPROTEIN"/>
    <property type="match status" value="1"/>
</dbReference>
<dbReference type="SMART" id="SM00155">
    <property type="entry name" value="PLDc"/>
    <property type="match status" value="1"/>
</dbReference>
<dbReference type="Pfam" id="PF13091">
    <property type="entry name" value="PLDc_2"/>
    <property type="match status" value="1"/>
</dbReference>
<keyword evidence="1" id="KW-0732">Signal</keyword>
<gene>
    <name evidence="3" type="ORF">SHI21_04755</name>
</gene>
<dbReference type="Gene3D" id="3.30.870.10">
    <property type="entry name" value="Endonuclease Chain A"/>
    <property type="match status" value="2"/>
</dbReference>
<dbReference type="EMBL" id="JAYGJQ010000001">
    <property type="protein sequence ID" value="MEA9355494.1"/>
    <property type="molecule type" value="Genomic_DNA"/>
</dbReference>
<feature type="chain" id="PRO_5046354790" evidence="1">
    <location>
        <begin position="21"/>
        <end position="710"/>
    </location>
</feature>
<dbReference type="PANTHER" id="PTHR21248:SF12">
    <property type="entry name" value="CARDIOLIPIN SYNTHASE C"/>
    <property type="match status" value="1"/>
</dbReference>
<protein>
    <submittedName>
        <fullName evidence="3">Phosphatidylserine/phosphatidylglycerophosphate/ cardiolipin synthase family protein</fullName>
    </submittedName>
</protein>
<evidence type="ECO:0000313" key="4">
    <source>
        <dbReference type="Proteomes" id="UP001302274"/>
    </source>
</evidence>
<dbReference type="SUPFAM" id="SSF56024">
    <property type="entry name" value="Phospholipase D/nuclease"/>
    <property type="match status" value="2"/>
</dbReference>
<organism evidence="3 4">
    <name type="scientific">Bacteriovorax antarcticus</name>
    <dbReference type="NCBI Taxonomy" id="3088717"/>
    <lineage>
        <taxon>Bacteria</taxon>
        <taxon>Pseudomonadati</taxon>
        <taxon>Bdellovibrionota</taxon>
        <taxon>Bacteriovoracia</taxon>
        <taxon>Bacteriovoracales</taxon>
        <taxon>Bacteriovoracaceae</taxon>
        <taxon>Bacteriovorax</taxon>
    </lineage>
</organism>
<sequence>MTKKLNLTAVCLLAVLTGCAVTPVHRDPSSTISSKSWEELRDLKQRKVELSALSVHFQKKKNEVQLKKIQSEQKNIDQKITEIEGTMTAFEDRSLHSIPSSSVDWRGEKENLELSDLRLYELSKNVQFSVSTYEARETTVRISHKFFTKLGMKREDDGKRGKAADNNPKKEAPVIKFTIKCDAPSEVKLGGLTKKIKANSDFSFVLADTKMSQGGAKEFKFHKDMNSCAVRFASSLDNSKKEYGFSIVNETKKLKSLESLLRTTEVCSLKSDTGKFIDTTEFTSMTCPKKYDSIKILPEPEDSLHARAIALTGKDLPEDFVKNGNPYAELDFSKAPKFDAILVSYLVFRADFYGTLLGRLLAYHADRGTVVRILVSDVIALDKDSAMFEKLMAEHPNMKVVKYRFDTSEQGGAWISEFHRTNHVKIFAGYSKENPQDSFAIVGGRNIHDGFVFKKPVDVSKFPEIVSYQEGGDESWAYWRDFEMVIHGQDFIESVVRNYMNFYHINKDNLTMKLSSVAIQKANAQDAEEESLRHYVSIPFKDEPNLNLFYARMVDTAKKKILISSPYFRPVKEIGEALDRAIQRGVDITIITRLDLEGDTADFILGAVNKDGVNRFLDKVKVYEYTEPKVILHSKLLMVDDEFSFISSVNLNKRSFYHDLENGVVVNDSNFTKQMGSLYKEYMKISRQLTEQQKIVFWKKWIITIFDKVL</sequence>
<evidence type="ECO:0000313" key="3">
    <source>
        <dbReference type="EMBL" id="MEA9355494.1"/>
    </source>
</evidence>
<dbReference type="InterPro" id="IPR001736">
    <property type="entry name" value="PLipase_D/transphosphatidylase"/>
</dbReference>
<evidence type="ECO:0000259" key="2">
    <source>
        <dbReference type="PROSITE" id="PS50035"/>
    </source>
</evidence>
<dbReference type="PANTHER" id="PTHR21248">
    <property type="entry name" value="CARDIOLIPIN SYNTHASE"/>
    <property type="match status" value="1"/>
</dbReference>
<dbReference type="InterPro" id="IPR025202">
    <property type="entry name" value="PLD-like_dom"/>
</dbReference>
<accession>A0ABU5VR33</accession>
<evidence type="ECO:0000256" key="1">
    <source>
        <dbReference type="SAM" id="SignalP"/>
    </source>
</evidence>
<reference evidence="3 4" key="1">
    <citation type="submission" date="2023-11" db="EMBL/GenBank/DDBJ databases">
        <title>A Novel Polar Bacteriovorax (B. antarcticus) Isolated from the Biocrust in Antarctica.</title>
        <authorList>
            <person name="Mun W."/>
            <person name="Choi S.Y."/>
            <person name="Mitchell R.J."/>
        </authorList>
    </citation>
    <scope>NUCLEOTIDE SEQUENCE [LARGE SCALE GENOMIC DNA]</scope>
    <source>
        <strain evidence="3 4">PP10</strain>
    </source>
</reference>
<proteinExistence type="predicted"/>
<dbReference type="PROSITE" id="PS50035">
    <property type="entry name" value="PLD"/>
    <property type="match status" value="1"/>
</dbReference>
<feature type="domain" description="PLD phosphodiesterase" evidence="2">
    <location>
        <begin position="628"/>
        <end position="655"/>
    </location>
</feature>
<dbReference type="RefSeq" id="WP_323575052.1">
    <property type="nucleotide sequence ID" value="NZ_JAYGJQ010000001.1"/>
</dbReference>
<comment type="caution">
    <text evidence="3">The sequence shown here is derived from an EMBL/GenBank/DDBJ whole genome shotgun (WGS) entry which is preliminary data.</text>
</comment>